<evidence type="ECO:0000256" key="4">
    <source>
        <dbReference type="ARBA" id="ARBA00022679"/>
    </source>
</evidence>
<sequence length="655" mass="73114">MPQKITVAVAQARTLSTLELTLAALKQTTQHAASKGVHLLLFPEAYLGGYPRTCDFGTVFGAREPYGRDQFLEYFRAAVDLGDTPAGGGDDWVKRKLPVAQGRDHRGDGTREFLERLSRETGVFIATGLIEKAGGSLYCSALYVDPLRGVLGKRRKVMPRDWINADLKLLKKTGSERLVWAQGSPSTLKAITTELNGVKLTIAAAICWESFMPLLRQSLYSQNVNIYLAPTADSRDTWLPLMRTIGGEGRTFVLSCNQCVRYNELPSWITEQSKTTEETPDRYISRGGSCIVGPFGEVVAEPIWEVSTDDAADGSSIENGLVISDIDLEDWTHTPAFMQFALPPRRSPHTVPFSRSPRMSSYRRKQLKSIAVLAFAISSLIYLIHYLYSSSSTSIVAPVGTSGVVIVTLLDRQRFSESYLKKIIANREDYAKRHGYTNFFASVSDYDDAVGDAPMTWAVAPATRHAMATHPRSAYFFHLATNALIMNPTKPLKSHILEKGRLEDLMMRDVPIVPPDSIIRTFANQKEADVELILTQDSEDLNPGSFILKNGEFARFFLDVWFDPLFRNYNFAKAETHGLDHIMQWHPTVLARTALVPQRILSSYSSDSPGAALDGTYKDGDFVIQFHGCDDTKGRDCARELESYYKLWEKKAQSD</sequence>
<dbReference type="GeneID" id="63709504"/>
<dbReference type="Gene3D" id="3.60.110.10">
    <property type="entry name" value="Carbon-nitrogen hydrolase"/>
    <property type="match status" value="1"/>
</dbReference>
<dbReference type="Gene3D" id="3.90.550.10">
    <property type="entry name" value="Spore Coat Polysaccharide Biosynthesis Protein SpsA, Chain A"/>
    <property type="match status" value="1"/>
</dbReference>
<keyword evidence="8" id="KW-1185">Reference proteome</keyword>
<dbReference type="STRING" id="5078.A0A135LPL9"/>
<organism evidence="7 8">
    <name type="scientific">Penicillium patulum</name>
    <name type="common">Penicillium griseofulvum</name>
    <dbReference type="NCBI Taxonomy" id="5078"/>
    <lineage>
        <taxon>Eukaryota</taxon>
        <taxon>Fungi</taxon>
        <taxon>Dikarya</taxon>
        <taxon>Ascomycota</taxon>
        <taxon>Pezizomycotina</taxon>
        <taxon>Eurotiomycetes</taxon>
        <taxon>Eurotiomycetidae</taxon>
        <taxon>Eurotiales</taxon>
        <taxon>Aspergillaceae</taxon>
        <taxon>Penicillium</taxon>
    </lineage>
</organism>
<keyword evidence="7" id="KW-0378">Hydrolase</keyword>
<dbReference type="InterPro" id="IPR029044">
    <property type="entry name" value="Nucleotide-diphossugar_trans"/>
</dbReference>
<feature type="domain" description="CN hydrolase" evidence="6">
    <location>
        <begin position="5"/>
        <end position="328"/>
    </location>
</feature>
<comment type="similarity">
    <text evidence="1">Belongs to the glycosyltransferase 34 family.</text>
</comment>
<dbReference type="PROSITE" id="PS00920">
    <property type="entry name" value="NITRIL_CHT_1"/>
    <property type="match status" value="1"/>
</dbReference>
<dbReference type="InterPro" id="IPR044149">
    <property type="entry name" value="Nitrilases_CHs"/>
</dbReference>
<evidence type="ECO:0000256" key="1">
    <source>
        <dbReference type="ARBA" id="ARBA00005664"/>
    </source>
</evidence>
<dbReference type="AlphaFoldDB" id="A0A135LPL9"/>
<comment type="similarity">
    <text evidence="2">Belongs to the carbon-nitrogen hydrolase superfamily. Nitrilase family.</text>
</comment>
<evidence type="ECO:0000256" key="2">
    <source>
        <dbReference type="ARBA" id="ARBA00008129"/>
    </source>
</evidence>
<keyword evidence="4" id="KW-0808">Transferase</keyword>
<dbReference type="FunFam" id="3.90.550.10:FF:000149">
    <property type="entry name" value="Alpha-1,6-mannosyltransferase subunit"/>
    <property type="match status" value="1"/>
</dbReference>
<evidence type="ECO:0000256" key="5">
    <source>
        <dbReference type="PROSITE-ProRule" id="PRU10139"/>
    </source>
</evidence>
<dbReference type="GO" id="GO:0016757">
    <property type="term" value="F:glycosyltransferase activity"/>
    <property type="evidence" value="ECO:0007669"/>
    <property type="project" value="UniProtKB-KW"/>
</dbReference>
<dbReference type="InterPro" id="IPR003010">
    <property type="entry name" value="C-N_Hydrolase"/>
</dbReference>
<dbReference type="PANTHER" id="PTHR46044">
    <property type="entry name" value="NITRILASE"/>
    <property type="match status" value="1"/>
</dbReference>
<reference evidence="7 8" key="1">
    <citation type="journal article" date="2016" name="BMC Genomics">
        <title>Genome sequencing and secondary metabolism of the postharvest pathogen Penicillium griseofulvum.</title>
        <authorList>
            <person name="Banani H."/>
            <person name="Marcet-Houben M."/>
            <person name="Ballester A.R."/>
            <person name="Abbruscato P."/>
            <person name="Gonzalez-Candelas L."/>
            <person name="Gabaldon T."/>
            <person name="Spadaro D."/>
        </authorList>
    </citation>
    <scope>NUCLEOTIDE SEQUENCE [LARGE SCALE GENOMIC DNA]</scope>
    <source>
        <strain evidence="7 8">PG3</strain>
    </source>
</reference>
<feature type="active site" description="Proton acceptor" evidence="5">
    <location>
        <position position="44"/>
    </location>
</feature>
<evidence type="ECO:0000313" key="8">
    <source>
        <dbReference type="Proteomes" id="UP000070168"/>
    </source>
</evidence>
<keyword evidence="3" id="KW-0328">Glycosyltransferase</keyword>
<dbReference type="GO" id="GO:0000257">
    <property type="term" value="F:nitrilase activity"/>
    <property type="evidence" value="ECO:0007669"/>
    <property type="project" value="UniProtKB-ARBA"/>
</dbReference>
<dbReference type="PANTHER" id="PTHR46044:SF1">
    <property type="entry name" value="CN HYDROLASE DOMAIN-CONTAINING PROTEIN"/>
    <property type="match status" value="1"/>
</dbReference>
<dbReference type="PROSITE" id="PS50263">
    <property type="entry name" value="CN_HYDROLASE"/>
    <property type="match status" value="1"/>
</dbReference>
<dbReference type="SUPFAM" id="SSF56317">
    <property type="entry name" value="Carbon-nitrogen hydrolase"/>
    <property type="match status" value="1"/>
</dbReference>
<dbReference type="GO" id="GO:0016020">
    <property type="term" value="C:membrane"/>
    <property type="evidence" value="ECO:0007669"/>
    <property type="project" value="InterPro"/>
</dbReference>
<dbReference type="InterPro" id="IPR000132">
    <property type="entry name" value="Nitrilase/CN_hydratase_CS"/>
</dbReference>
<dbReference type="InterPro" id="IPR036526">
    <property type="entry name" value="C-N_Hydrolase_sf"/>
</dbReference>
<dbReference type="Proteomes" id="UP000070168">
    <property type="component" value="Unassembled WGS sequence"/>
</dbReference>
<name>A0A135LPL9_PENPA</name>
<evidence type="ECO:0000313" key="7">
    <source>
        <dbReference type="EMBL" id="KXG50918.1"/>
    </source>
</evidence>
<dbReference type="OrthoDB" id="10250282at2759"/>
<dbReference type="Pfam" id="PF00795">
    <property type="entry name" value="CN_hydrolase"/>
    <property type="match status" value="1"/>
</dbReference>
<comment type="caution">
    <text evidence="7">The sequence shown here is derived from an EMBL/GenBank/DDBJ whole genome shotgun (WGS) entry which is preliminary data.</text>
</comment>
<dbReference type="InterPro" id="IPR008630">
    <property type="entry name" value="Glyco_trans_34"/>
</dbReference>
<evidence type="ECO:0000259" key="6">
    <source>
        <dbReference type="PROSITE" id="PS50263"/>
    </source>
</evidence>
<proteinExistence type="inferred from homology"/>
<dbReference type="GO" id="GO:0016836">
    <property type="term" value="F:hydro-lyase activity"/>
    <property type="evidence" value="ECO:0007669"/>
    <property type="project" value="UniProtKB-ARBA"/>
</dbReference>
<gene>
    <name evidence="7" type="ORF">PGRI_064900</name>
</gene>
<dbReference type="EMBL" id="LHQR01000044">
    <property type="protein sequence ID" value="KXG50918.1"/>
    <property type="molecule type" value="Genomic_DNA"/>
</dbReference>
<accession>A0A135LPL9</accession>
<dbReference type="RefSeq" id="XP_040649454.1">
    <property type="nucleotide sequence ID" value="XM_040794204.1"/>
</dbReference>
<protein>
    <submittedName>
        <fullName evidence="7">Carbon-nitrogen hydrolase</fullName>
    </submittedName>
</protein>
<evidence type="ECO:0000256" key="3">
    <source>
        <dbReference type="ARBA" id="ARBA00022676"/>
    </source>
</evidence>
<dbReference type="Pfam" id="PF05637">
    <property type="entry name" value="Glyco_transf_34"/>
    <property type="match status" value="1"/>
</dbReference>